<dbReference type="InterPro" id="IPR001789">
    <property type="entry name" value="Sig_transdc_resp-reg_receiver"/>
</dbReference>
<keyword evidence="1 2" id="KW-0597">Phosphoprotein</keyword>
<dbReference type="Gene3D" id="3.40.50.2300">
    <property type="match status" value="1"/>
</dbReference>
<dbReference type="SUPFAM" id="SSF52172">
    <property type="entry name" value="CheY-like"/>
    <property type="match status" value="1"/>
</dbReference>
<keyword evidence="4" id="KW-0418">Kinase</keyword>
<dbReference type="InterPro" id="IPR011006">
    <property type="entry name" value="CheY-like_superfamily"/>
</dbReference>
<proteinExistence type="predicted"/>
<dbReference type="Proteomes" id="UP000248806">
    <property type="component" value="Unassembled WGS sequence"/>
</dbReference>
<keyword evidence="4" id="KW-0808">Transferase</keyword>
<gene>
    <name evidence="4" type="ORF">EI42_02239</name>
</gene>
<dbReference type="CDD" id="cd00156">
    <property type="entry name" value="REC"/>
    <property type="match status" value="1"/>
</dbReference>
<evidence type="ECO:0000256" key="1">
    <source>
        <dbReference type="ARBA" id="ARBA00022553"/>
    </source>
</evidence>
<feature type="domain" description="Response regulatory" evidence="3">
    <location>
        <begin position="4"/>
        <end position="124"/>
    </location>
</feature>
<organism evidence="4 5">
    <name type="scientific">Thermosporothrix hazakensis</name>
    <dbReference type="NCBI Taxonomy" id="644383"/>
    <lineage>
        <taxon>Bacteria</taxon>
        <taxon>Bacillati</taxon>
        <taxon>Chloroflexota</taxon>
        <taxon>Ktedonobacteria</taxon>
        <taxon>Ktedonobacterales</taxon>
        <taxon>Thermosporotrichaceae</taxon>
        <taxon>Thermosporothrix</taxon>
    </lineage>
</organism>
<evidence type="ECO:0000256" key="2">
    <source>
        <dbReference type="PROSITE-ProRule" id="PRU00169"/>
    </source>
</evidence>
<dbReference type="Pfam" id="PF00072">
    <property type="entry name" value="Response_reg"/>
    <property type="match status" value="1"/>
</dbReference>
<dbReference type="EMBL" id="QKUF01000006">
    <property type="protein sequence ID" value="PZW31142.1"/>
    <property type="molecule type" value="Genomic_DNA"/>
</dbReference>
<name>A0A326UBT0_THEHA</name>
<dbReference type="PROSITE" id="PS50110">
    <property type="entry name" value="RESPONSE_REGULATORY"/>
    <property type="match status" value="1"/>
</dbReference>
<sequence>MQRPIVVIDDSPTIRKILEVTLRRAGYPVTTFPDGVLALKTLLNEPVEPIPSLFILDIDLPQMNGFEIARYLKKKPVLSEVPLLFISRHCGVVQRLKARLLGAHSFLTKPFTTTCITATVSTLFQEIHNDEQTNSGPIVH</sequence>
<dbReference type="GO" id="GO:0016301">
    <property type="term" value="F:kinase activity"/>
    <property type="evidence" value="ECO:0007669"/>
    <property type="project" value="UniProtKB-KW"/>
</dbReference>
<dbReference type="PANTHER" id="PTHR44591">
    <property type="entry name" value="STRESS RESPONSE REGULATOR PROTEIN 1"/>
    <property type="match status" value="1"/>
</dbReference>
<dbReference type="PANTHER" id="PTHR44591:SF23">
    <property type="entry name" value="CHEY SUBFAMILY"/>
    <property type="match status" value="1"/>
</dbReference>
<protein>
    <submittedName>
        <fullName evidence="4">Chemosensory pili system protein ChpA (Sensor histidine kinase/response regulator)</fullName>
    </submittedName>
</protein>
<evidence type="ECO:0000259" key="3">
    <source>
        <dbReference type="PROSITE" id="PS50110"/>
    </source>
</evidence>
<reference evidence="4 5" key="1">
    <citation type="submission" date="2018-06" db="EMBL/GenBank/DDBJ databases">
        <title>Genomic Encyclopedia of Archaeal and Bacterial Type Strains, Phase II (KMG-II): from individual species to whole genera.</title>
        <authorList>
            <person name="Goeker M."/>
        </authorList>
    </citation>
    <scope>NUCLEOTIDE SEQUENCE [LARGE SCALE GENOMIC DNA]</scope>
    <source>
        <strain evidence="4 5">ATCC BAA-1881</strain>
    </source>
</reference>
<dbReference type="SMART" id="SM00448">
    <property type="entry name" value="REC"/>
    <property type="match status" value="1"/>
</dbReference>
<dbReference type="GO" id="GO:0000160">
    <property type="term" value="P:phosphorelay signal transduction system"/>
    <property type="evidence" value="ECO:0007669"/>
    <property type="project" value="InterPro"/>
</dbReference>
<evidence type="ECO:0000313" key="5">
    <source>
        <dbReference type="Proteomes" id="UP000248806"/>
    </source>
</evidence>
<accession>A0A326UBT0</accession>
<feature type="modified residue" description="4-aspartylphosphate" evidence="2">
    <location>
        <position position="57"/>
    </location>
</feature>
<dbReference type="OrthoDB" id="9801602at2"/>
<comment type="caution">
    <text evidence="4">The sequence shown here is derived from an EMBL/GenBank/DDBJ whole genome shotgun (WGS) entry which is preliminary data.</text>
</comment>
<evidence type="ECO:0000313" key="4">
    <source>
        <dbReference type="EMBL" id="PZW31142.1"/>
    </source>
</evidence>
<dbReference type="RefSeq" id="WP_111321840.1">
    <property type="nucleotide sequence ID" value="NZ_BIFX01000003.1"/>
</dbReference>
<dbReference type="InterPro" id="IPR050595">
    <property type="entry name" value="Bact_response_regulator"/>
</dbReference>
<dbReference type="AlphaFoldDB" id="A0A326UBT0"/>
<keyword evidence="5" id="KW-1185">Reference proteome</keyword>